<dbReference type="InterPro" id="IPR008972">
    <property type="entry name" value="Cupredoxin"/>
</dbReference>
<evidence type="ECO:0000259" key="4">
    <source>
        <dbReference type="Pfam" id="PF07732"/>
    </source>
</evidence>
<dbReference type="Proteomes" id="UP000696485">
    <property type="component" value="Unassembled WGS sequence"/>
</dbReference>
<proteinExistence type="inferred from homology"/>
<dbReference type="PANTHER" id="PTHR11709:SF414">
    <property type="entry name" value="ADR239WP"/>
    <property type="match status" value="1"/>
</dbReference>
<feature type="domain" description="Plastocyanin-like" evidence="3">
    <location>
        <begin position="94"/>
        <end position="263"/>
    </location>
</feature>
<dbReference type="Pfam" id="PF07732">
    <property type="entry name" value="Cu-oxidase_3"/>
    <property type="match status" value="1"/>
</dbReference>
<evidence type="ECO:0008006" key="7">
    <source>
        <dbReference type="Google" id="ProtNLM"/>
    </source>
</evidence>
<accession>A0A9P5SPN1</accession>
<keyword evidence="2" id="KW-0186">Copper</keyword>
<dbReference type="EMBL" id="JAAAUY010000297">
    <property type="protein sequence ID" value="KAF9331870.1"/>
    <property type="molecule type" value="Genomic_DNA"/>
</dbReference>
<organism evidence="5 6">
    <name type="scientific">Podila minutissima</name>
    <dbReference type="NCBI Taxonomy" id="64525"/>
    <lineage>
        <taxon>Eukaryota</taxon>
        <taxon>Fungi</taxon>
        <taxon>Fungi incertae sedis</taxon>
        <taxon>Mucoromycota</taxon>
        <taxon>Mortierellomycotina</taxon>
        <taxon>Mortierellomycetes</taxon>
        <taxon>Mortierellales</taxon>
        <taxon>Mortierellaceae</taxon>
        <taxon>Podila</taxon>
    </lineage>
</organism>
<dbReference type="Pfam" id="PF00394">
    <property type="entry name" value="Cu-oxidase"/>
    <property type="match status" value="1"/>
</dbReference>
<dbReference type="GO" id="GO:0016491">
    <property type="term" value="F:oxidoreductase activity"/>
    <property type="evidence" value="ECO:0007669"/>
    <property type="project" value="TreeGrafter"/>
</dbReference>
<dbReference type="Gene3D" id="2.60.40.420">
    <property type="entry name" value="Cupredoxins - blue copper proteins"/>
    <property type="match status" value="2"/>
</dbReference>
<evidence type="ECO:0000313" key="6">
    <source>
        <dbReference type="Proteomes" id="UP000696485"/>
    </source>
</evidence>
<dbReference type="InterPro" id="IPR001117">
    <property type="entry name" value="Cu-oxidase_2nd"/>
</dbReference>
<protein>
    <recommendedName>
        <fullName evidence="7">Multicopper oxidase</fullName>
    </recommendedName>
</protein>
<evidence type="ECO:0000313" key="5">
    <source>
        <dbReference type="EMBL" id="KAF9331870.1"/>
    </source>
</evidence>
<gene>
    <name evidence="5" type="ORF">BG006_005266</name>
</gene>
<keyword evidence="6" id="KW-1185">Reference proteome</keyword>
<name>A0A9P5SPN1_9FUNG</name>
<dbReference type="InterPro" id="IPR011707">
    <property type="entry name" value="Cu-oxidase-like_N"/>
</dbReference>
<dbReference type="InterPro" id="IPR045087">
    <property type="entry name" value="Cu-oxidase_fam"/>
</dbReference>
<comment type="similarity">
    <text evidence="1">Belongs to the multicopper oxidase family.</text>
</comment>
<dbReference type="PANTHER" id="PTHR11709">
    <property type="entry name" value="MULTI-COPPER OXIDASE"/>
    <property type="match status" value="1"/>
</dbReference>
<sequence length="364" mass="40429">MFPGPLVEANTGDRIVVKITNNLVNGTAIHWHGMFQNGQDSLISTGTNFMDGTLRVTQCPIPPGLSFTYNFKVPTQWSSDHPQPDEPHLKNYDEDVIMMISDFYHTDSGSLVSWYLSEQSESTEPVPDSGLINGRNSFDCTVESQSLFPTGNKCTLNAPRAAITFKAGSTYRVRIINSGSFADLQYSIDNHTLSVIEADGVDMQPVEVHRLPIHVAQRYSVLVKANQTVGNYWVRAEMNTNRFNVNNPALDPNVKAIIRYEGASATEEPHSVDWNPEWTPQCLDLTLSMLKPFVAMPAPVPDMQVHLDFSFEMIAEDHINRGYVSRTSWTPLTTHATLLQAARGVNVFDASQLVVPLNSTGSQQ</sequence>
<comment type="caution">
    <text evidence="5">The sequence shown here is derived from an EMBL/GenBank/DDBJ whole genome shotgun (WGS) entry which is preliminary data.</text>
</comment>
<dbReference type="AlphaFoldDB" id="A0A9P5SPN1"/>
<dbReference type="CDD" id="cd13886">
    <property type="entry name" value="CuRO_2_MCO_like_1"/>
    <property type="match status" value="1"/>
</dbReference>
<reference evidence="5" key="1">
    <citation type="journal article" date="2020" name="Fungal Divers.">
        <title>Resolving the Mortierellaceae phylogeny through synthesis of multi-gene phylogenetics and phylogenomics.</title>
        <authorList>
            <person name="Vandepol N."/>
            <person name="Liber J."/>
            <person name="Desiro A."/>
            <person name="Na H."/>
            <person name="Kennedy M."/>
            <person name="Barry K."/>
            <person name="Grigoriev I.V."/>
            <person name="Miller A.N."/>
            <person name="O'Donnell K."/>
            <person name="Stajich J.E."/>
            <person name="Bonito G."/>
        </authorList>
    </citation>
    <scope>NUCLEOTIDE SEQUENCE</scope>
    <source>
        <strain evidence="5">NVP1</strain>
    </source>
</reference>
<evidence type="ECO:0000256" key="2">
    <source>
        <dbReference type="ARBA" id="ARBA00023008"/>
    </source>
</evidence>
<feature type="domain" description="Plastocyanin-like" evidence="4">
    <location>
        <begin position="1"/>
        <end position="76"/>
    </location>
</feature>
<evidence type="ECO:0000256" key="1">
    <source>
        <dbReference type="ARBA" id="ARBA00010609"/>
    </source>
</evidence>
<dbReference type="SUPFAM" id="SSF49503">
    <property type="entry name" value="Cupredoxins"/>
    <property type="match status" value="2"/>
</dbReference>
<dbReference type="GO" id="GO:0005507">
    <property type="term" value="F:copper ion binding"/>
    <property type="evidence" value="ECO:0007669"/>
    <property type="project" value="InterPro"/>
</dbReference>
<evidence type="ECO:0000259" key="3">
    <source>
        <dbReference type="Pfam" id="PF00394"/>
    </source>
</evidence>
<dbReference type="FunFam" id="2.60.40.420:FF:000045">
    <property type="entry name" value="Laccase 2"/>
    <property type="match status" value="1"/>
</dbReference>